<dbReference type="Proteomes" id="UP000249340">
    <property type="component" value="Chromosome"/>
</dbReference>
<evidence type="ECO:0000313" key="4">
    <source>
        <dbReference type="Proteomes" id="UP000249340"/>
    </source>
</evidence>
<evidence type="ECO:0000256" key="2">
    <source>
        <dbReference type="SAM" id="Phobius"/>
    </source>
</evidence>
<sequence>MDQGQGPDSSFRSDVTPPPRPRPTVAQLCGRIAFGATVIAGLIASVVLGTPALHAPESGSGRSVQHTADASH</sequence>
<reference evidence="4" key="1">
    <citation type="submission" date="2018-07" db="EMBL/GenBank/DDBJ databases">
        <title>Streptacidiphilus bronchialis DSM 106435 chromosome.</title>
        <authorList>
            <person name="Batra D."/>
            <person name="Gulvik C.A."/>
        </authorList>
    </citation>
    <scope>NUCLEOTIDE SEQUENCE [LARGE SCALE GENOMIC DNA]</scope>
    <source>
        <strain evidence="4">DSM 106435</strain>
    </source>
</reference>
<dbReference type="EMBL" id="CP031264">
    <property type="protein sequence ID" value="AXI76453.1"/>
    <property type="molecule type" value="Genomic_DNA"/>
</dbReference>
<evidence type="ECO:0000313" key="3">
    <source>
        <dbReference type="EMBL" id="AXI76453.1"/>
    </source>
</evidence>
<dbReference type="AlphaFoldDB" id="A0A345SRU8"/>
<gene>
    <name evidence="3" type="ORF">C7M71_002145</name>
</gene>
<accession>A0A345SRU8</accession>
<organism evidence="3 4">
    <name type="scientific">Peterkaempfera bronchialis</name>
    <dbReference type="NCBI Taxonomy" id="2126346"/>
    <lineage>
        <taxon>Bacteria</taxon>
        <taxon>Bacillati</taxon>
        <taxon>Actinomycetota</taxon>
        <taxon>Actinomycetes</taxon>
        <taxon>Kitasatosporales</taxon>
        <taxon>Streptomycetaceae</taxon>
        <taxon>Peterkaempfera</taxon>
    </lineage>
</organism>
<feature type="transmembrane region" description="Helical" evidence="2">
    <location>
        <begin position="32"/>
        <end position="53"/>
    </location>
</feature>
<keyword evidence="2" id="KW-1133">Transmembrane helix</keyword>
<feature type="region of interest" description="Disordered" evidence="1">
    <location>
        <begin position="52"/>
        <end position="72"/>
    </location>
</feature>
<keyword evidence="2" id="KW-0472">Membrane</keyword>
<keyword evidence="4" id="KW-1185">Reference proteome</keyword>
<evidence type="ECO:0000256" key="1">
    <source>
        <dbReference type="SAM" id="MobiDB-lite"/>
    </source>
</evidence>
<feature type="compositionally biased region" description="Polar residues" evidence="1">
    <location>
        <begin position="60"/>
        <end position="72"/>
    </location>
</feature>
<feature type="compositionally biased region" description="Polar residues" evidence="1">
    <location>
        <begin position="1"/>
        <end position="13"/>
    </location>
</feature>
<dbReference type="KEGG" id="stri:C7M71_002145"/>
<proteinExistence type="predicted"/>
<dbReference type="RefSeq" id="WP_111490913.1">
    <property type="nucleotide sequence ID" value="NZ_CP031264.1"/>
</dbReference>
<dbReference type="OrthoDB" id="4316681at2"/>
<protein>
    <submittedName>
        <fullName evidence="3">Uncharacterized protein</fullName>
    </submittedName>
</protein>
<keyword evidence="2" id="KW-0812">Transmembrane</keyword>
<name>A0A345SRU8_9ACTN</name>
<feature type="region of interest" description="Disordered" evidence="1">
    <location>
        <begin position="1"/>
        <end position="24"/>
    </location>
</feature>